<evidence type="ECO:0000256" key="1">
    <source>
        <dbReference type="ARBA" id="ARBA00022801"/>
    </source>
</evidence>
<accession>E1QDL1</accession>
<feature type="domain" description="Thioesterase" evidence="2">
    <location>
        <begin position="53"/>
        <end position="126"/>
    </location>
</feature>
<gene>
    <name evidence="3" type="ordered locus">Deba_0151</name>
</gene>
<evidence type="ECO:0000313" key="4">
    <source>
        <dbReference type="Proteomes" id="UP000009047"/>
    </source>
</evidence>
<protein>
    <submittedName>
        <fullName evidence="3">Thioesterase superfamily protein</fullName>
    </submittedName>
</protein>
<organism evidence="3 4">
    <name type="scientific">Desulfarculus baarsii (strain ATCC 33931 / DSM 2075 / LMG 7858 / VKM B-1802 / 2st14)</name>
    <dbReference type="NCBI Taxonomy" id="644282"/>
    <lineage>
        <taxon>Bacteria</taxon>
        <taxon>Pseudomonadati</taxon>
        <taxon>Thermodesulfobacteriota</taxon>
        <taxon>Desulfarculia</taxon>
        <taxon>Desulfarculales</taxon>
        <taxon>Desulfarculaceae</taxon>
        <taxon>Desulfarculus</taxon>
    </lineage>
</organism>
<dbReference type="Proteomes" id="UP000009047">
    <property type="component" value="Chromosome"/>
</dbReference>
<reference evidence="3 4" key="1">
    <citation type="journal article" date="2010" name="Stand. Genomic Sci.">
        <title>Complete genome sequence of Desulfarculus baarsii type strain (2st14).</title>
        <authorList>
            <person name="Sun H."/>
            <person name="Spring S."/>
            <person name="Lapidus A."/>
            <person name="Davenport K."/>
            <person name="Del Rio T.G."/>
            <person name="Tice H."/>
            <person name="Nolan M."/>
            <person name="Copeland A."/>
            <person name="Cheng J.F."/>
            <person name="Lucas S."/>
            <person name="Tapia R."/>
            <person name="Goodwin L."/>
            <person name="Pitluck S."/>
            <person name="Ivanova N."/>
            <person name="Pagani I."/>
            <person name="Mavromatis K."/>
            <person name="Ovchinnikova G."/>
            <person name="Pati A."/>
            <person name="Chen A."/>
            <person name="Palaniappan K."/>
            <person name="Hauser L."/>
            <person name="Chang Y.J."/>
            <person name="Jeffries C.D."/>
            <person name="Detter J.C."/>
            <person name="Han C."/>
            <person name="Rohde M."/>
            <person name="Brambilla E."/>
            <person name="Goker M."/>
            <person name="Woyke T."/>
            <person name="Bristow J."/>
            <person name="Eisen J.A."/>
            <person name="Markowitz V."/>
            <person name="Hugenholtz P."/>
            <person name="Kyrpides N.C."/>
            <person name="Klenk H.P."/>
            <person name="Land M."/>
        </authorList>
    </citation>
    <scope>NUCLEOTIDE SEQUENCE [LARGE SCALE GENOMIC DNA]</scope>
    <source>
        <strain evidence="4">ATCC 33931 / DSM 2075 / LMG 7858 / VKM B-1802 / 2st14</strain>
    </source>
</reference>
<dbReference type="HOGENOM" id="CLU_089876_11_2_7"/>
<proteinExistence type="predicted"/>
<dbReference type="Gene3D" id="3.10.129.10">
    <property type="entry name" value="Hotdog Thioesterase"/>
    <property type="match status" value="1"/>
</dbReference>
<dbReference type="InterPro" id="IPR052723">
    <property type="entry name" value="Acyl-CoA_thioesterase_PaaI"/>
</dbReference>
<dbReference type="SUPFAM" id="SSF54637">
    <property type="entry name" value="Thioesterase/thiol ester dehydrase-isomerase"/>
    <property type="match status" value="1"/>
</dbReference>
<dbReference type="InterPro" id="IPR003736">
    <property type="entry name" value="PAAI_dom"/>
</dbReference>
<keyword evidence="4" id="KW-1185">Reference proteome</keyword>
<evidence type="ECO:0000313" key="3">
    <source>
        <dbReference type="EMBL" id="ADK83530.1"/>
    </source>
</evidence>
<dbReference type="InterPro" id="IPR029069">
    <property type="entry name" value="HotDog_dom_sf"/>
</dbReference>
<dbReference type="InterPro" id="IPR006683">
    <property type="entry name" value="Thioestr_dom"/>
</dbReference>
<dbReference type="GO" id="GO:0016289">
    <property type="term" value="F:acyl-CoA hydrolase activity"/>
    <property type="evidence" value="ECO:0007669"/>
    <property type="project" value="TreeGrafter"/>
</dbReference>
<dbReference type="AlphaFoldDB" id="E1QDL1"/>
<sequence>MEEKSLQQRLDHARHTVGGDPWAKFIDIRIDEVEERYAKVSILPEARHLNALGMVHGAVFYALADQAYAVASNTAPSPAVLIEANLNILNAGKPGVRLCAEARARDVKRKLTTWDVEIKDPDGKLMAVSRGITYSL</sequence>
<dbReference type="EMBL" id="CP002085">
    <property type="protein sequence ID" value="ADK83530.1"/>
    <property type="molecule type" value="Genomic_DNA"/>
</dbReference>
<dbReference type="eggNOG" id="COG2050">
    <property type="taxonomic scope" value="Bacteria"/>
</dbReference>
<dbReference type="KEGG" id="dbr:Deba_0151"/>
<dbReference type="PANTHER" id="PTHR42856:SF1">
    <property type="entry name" value="ACYL-COENZYME A THIOESTERASE PAAI"/>
    <property type="match status" value="1"/>
</dbReference>
<dbReference type="RefSeq" id="WP_013256986.1">
    <property type="nucleotide sequence ID" value="NC_014365.1"/>
</dbReference>
<name>E1QDL1_DESB2</name>
<dbReference type="NCBIfam" id="TIGR00369">
    <property type="entry name" value="unchar_dom_1"/>
    <property type="match status" value="1"/>
</dbReference>
<dbReference type="CDD" id="cd03443">
    <property type="entry name" value="PaaI_thioesterase"/>
    <property type="match status" value="1"/>
</dbReference>
<keyword evidence="1" id="KW-0378">Hydrolase</keyword>
<dbReference type="STRING" id="644282.Deba_0151"/>
<evidence type="ECO:0000259" key="2">
    <source>
        <dbReference type="Pfam" id="PF03061"/>
    </source>
</evidence>
<dbReference type="Pfam" id="PF03061">
    <property type="entry name" value="4HBT"/>
    <property type="match status" value="1"/>
</dbReference>
<dbReference type="PANTHER" id="PTHR42856">
    <property type="entry name" value="ACYL-COENZYME A THIOESTERASE PAAI"/>
    <property type="match status" value="1"/>
</dbReference>